<comment type="caution">
    <text evidence="1">The sequence shown here is derived from an EMBL/GenBank/DDBJ whole genome shotgun (WGS) entry which is preliminary data.</text>
</comment>
<dbReference type="AlphaFoldDB" id="A0A371R7F1"/>
<dbReference type="InParanoid" id="A0A371R7F1"/>
<proteinExistence type="predicted"/>
<accession>A0A371R7F1</accession>
<protein>
    <submittedName>
        <fullName evidence="1">Uncharacterized protein</fullName>
    </submittedName>
</protein>
<sequence>MSSGPFGSSFNALDSIFNPGRAHQMAEEVRQQVLPVTVDSPDHGNRQWVSIDLDTGIAVVRPAPWRPVKLPEDADE</sequence>
<dbReference type="OrthoDB" id="4870973at2"/>
<evidence type="ECO:0000313" key="1">
    <source>
        <dbReference type="EMBL" id="RFB01375.1"/>
    </source>
</evidence>
<reference evidence="1 2" key="1">
    <citation type="submission" date="2018-08" db="EMBL/GenBank/DDBJ databases">
        <title>Parvularcula sp. SM1705, isolated from surface water of the South Sea China.</title>
        <authorList>
            <person name="Sun L."/>
        </authorList>
    </citation>
    <scope>NUCLEOTIDE SEQUENCE [LARGE SCALE GENOMIC DNA]</scope>
    <source>
        <strain evidence="1 2">SM1705</strain>
    </source>
</reference>
<dbReference type="Proteomes" id="UP000264589">
    <property type="component" value="Unassembled WGS sequence"/>
</dbReference>
<dbReference type="EMBL" id="QUQO01000035">
    <property type="protein sequence ID" value="RFB01375.1"/>
    <property type="molecule type" value="Genomic_DNA"/>
</dbReference>
<keyword evidence="2" id="KW-1185">Reference proteome</keyword>
<gene>
    <name evidence="1" type="ORF">DX908_16110</name>
</gene>
<evidence type="ECO:0000313" key="2">
    <source>
        <dbReference type="Proteomes" id="UP000264589"/>
    </source>
</evidence>
<name>A0A371R7F1_9PROT</name>
<organism evidence="1 2">
    <name type="scientific">Parvularcula marina</name>
    <dbReference type="NCBI Taxonomy" id="2292771"/>
    <lineage>
        <taxon>Bacteria</taxon>
        <taxon>Pseudomonadati</taxon>
        <taxon>Pseudomonadota</taxon>
        <taxon>Alphaproteobacteria</taxon>
        <taxon>Parvularculales</taxon>
        <taxon>Parvularculaceae</taxon>
        <taxon>Parvularcula</taxon>
    </lineage>
</organism>